<dbReference type="SUPFAM" id="SSF109604">
    <property type="entry name" value="HD-domain/PDEase-like"/>
    <property type="match status" value="1"/>
</dbReference>
<protein>
    <submittedName>
        <fullName evidence="2">HD-GYP domain-containing protein</fullName>
    </submittedName>
</protein>
<reference evidence="2 3" key="1">
    <citation type="submission" date="2023-03" db="EMBL/GenBank/DDBJ databases">
        <title>Bacillus Genome Sequencing.</title>
        <authorList>
            <person name="Dunlap C."/>
        </authorList>
    </citation>
    <scope>NUCLEOTIDE SEQUENCE [LARGE SCALE GENOMIC DNA]</scope>
    <source>
        <strain evidence="2 3">B-23453</strain>
    </source>
</reference>
<proteinExistence type="predicted"/>
<accession>A0ABU6MHF6</accession>
<comment type="caution">
    <text evidence="2">The sequence shown here is derived from an EMBL/GenBank/DDBJ whole genome shotgun (WGS) entry which is preliminary data.</text>
</comment>
<keyword evidence="3" id="KW-1185">Reference proteome</keyword>
<dbReference type="Gene3D" id="1.10.3210.10">
    <property type="entry name" value="Hypothetical protein af1432"/>
    <property type="match status" value="1"/>
</dbReference>
<dbReference type="InterPro" id="IPR037522">
    <property type="entry name" value="HD_GYP_dom"/>
</dbReference>
<organism evidence="2 3">
    <name type="scientific">Heyndrickxia acidicola</name>
    <dbReference type="NCBI Taxonomy" id="209389"/>
    <lineage>
        <taxon>Bacteria</taxon>
        <taxon>Bacillati</taxon>
        <taxon>Bacillota</taxon>
        <taxon>Bacilli</taxon>
        <taxon>Bacillales</taxon>
        <taxon>Bacillaceae</taxon>
        <taxon>Heyndrickxia</taxon>
    </lineage>
</organism>
<dbReference type="Pfam" id="PF13487">
    <property type="entry name" value="HD_5"/>
    <property type="match status" value="1"/>
</dbReference>
<dbReference type="RefSeq" id="WP_198160301.1">
    <property type="nucleotide sequence ID" value="NZ_JARMAB010000008.1"/>
</dbReference>
<evidence type="ECO:0000313" key="2">
    <source>
        <dbReference type="EMBL" id="MED1202697.1"/>
    </source>
</evidence>
<dbReference type="PANTHER" id="PTHR43155:SF2">
    <property type="entry name" value="CYCLIC DI-GMP PHOSPHODIESTERASE PA4108"/>
    <property type="match status" value="1"/>
</dbReference>
<dbReference type="CDD" id="cd00077">
    <property type="entry name" value="HDc"/>
    <property type="match status" value="1"/>
</dbReference>
<evidence type="ECO:0000313" key="3">
    <source>
        <dbReference type="Proteomes" id="UP001341444"/>
    </source>
</evidence>
<dbReference type="PROSITE" id="PS51832">
    <property type="entry name" value="HD_GYP"/>
    <property type="match status" value="1"/>
</dbReference>
<gene>
    <name evidence="2" type="ORF">P4T90_06265</name>
</gene>
<dbReference type="EMBL" id="JARMAB010000008">
    <property type="protein sequence ID" value="MED1202697.1"/>
    <property type="molecule type" value="Genomic_DNA"/>
</dbReference>
<dbReference type="PANTHER" id="PTHR43155">
    <property type="entry name" value="CYCLIC DI-GMP PHOSPHODIESTERASE PA4108-RELATED"/>
    <property type="match status" value="1"/>
</dbReference>
<name>A0ABU6MHF6_9BACI</name>
<sequence>MKKQVDQVSEGTIVLEDIMGRTQYPIVKKGTVLTHEHINVLKEFKIQTIDIELSTASLNPADSNEKGLDLQAEPFNHSYNHVFSDLYDYAIRQYKNHFIQWQSGAPLKVESIREYLYPIIEFLEKDDSVLRNLHSFSTKQEYIYHHAISVGVLSGMLAKKMGYTKGQYLQSALAGCVANAGMARISPRLINKTADLTEEELKEIRNHPISSLKMVQNSPLLKAEGKLGVFQHHERLDGSGYPLGEKGKRIHTNAMIIAISDVYHALTTDRPYRKKRSPFQALEVIRVDHFGQFDMGVINALFSLIADLPIGTKVKLSNGKTGELLFKKPSALTRPLIKVILTNEIIDLEKNRSIYISEIMD</sequence>
<evidence type="ECO:0000259" key="1">
    <source>
        <dbReference type="PROSITE" id="PS51832"/>
    </source>
</evidence>
<dbReference type="InterPro" id="IPR003607">
    <property type="entry name" value="HD/PDEase_dom"/>
</dbReference>
<dbReference type="Proteomes" id="UP001341444">
    <property type="component" value="Unassembled WGS sequence"/>
</dbReference>
<feature type="domain" description="HD-GYP" evidence="1">
    <location>
        <begin position="121"/>
        <end position="317"/>
    </location>
</feature>